<dbReference type="RefSeq" id="WP_092128860.1">
    <property type="nucleotide sequence ID" value="NZ_FMYU01000007.1"/>
</dbReference>
<proteinExistence type="predicted"/>
<dbReference type="CDD" id="cd03223">
    <property type="entry name" value="ABCD_peroxisomal_ALDP"/>
    <property type="match status" value="1"/>
</dbReference>
<dbReference type="SMART" id="SM00382">
    <property type="entry name" value="AAA"/>
    <property type="match status" value="1"/>
</dbReference>
<comment type="subcellular location">
    <subcellularLocation>
        <location evidence="1">Cell membrane</location>
        <topology evidence="1">Multi-pass membrane protein</topology>
    </subcellularLocation>
</comment>
<evidence type="ECO:0000256" key="3">
    <source>
        <dbReference type="ARBA" id="ARBA00022692"/>
    </source>
</evidence>
<evidence type="ECO:0000256" key="8">
    <source>
        <dbReference type="SAM" id="Phobius"/>
    </source>
</evidence>
<dbReference type="PANTHER" id="PTHR11384:SF59">
    <property type="entry name" value="LYSOSOMAL COBALAMIN TRANSPORTER ABCD4"/>
    <property type="match status" value="1"/>
</dbReference>
<feature type="transmembrane region" description="Helical" evidence="8">
    <location>
        <begin position="149"/>
        <end position="170"/>
    </location>
</feature>
<protein>
    <submittedName>
        <fullName evidence="11">Putative ATP-binding cassette transporter</fullName>
    </submittedName>
</protein>
<keyword evidence="2" id="KW-0813">Transport</keyword>
<evidence type="ECO:0000313" key="11">
    <source>
        <dbReference type="EMBL" id="SDC65579.1"/>
    </source>
</evidence>
<feature type="transmembrane region" description="Helical" evidence="8">
    <location>
        <begin position="27"/>
        <end position="49"/>
    </location>
</feature>
<evidence type="ECO:0000256" key="1">
    <source>
        <dbReference type="ARBA" id="ARBA00004651"/>
    </source>
</evidence>
<dbReference type="Gene3D" id="3.40.50.300">
    <property type="entry name" value="P-loop containing nucleotide triphosphate hydrolases"/>
    <property type="match status" value="1"/>
</dbReference>
<evidence type="ECO:0000256" key="2">
    <source>
        <dbReference type="ARBA" id="ARBA00022448"/>
    </source>
</evidence>
<dbReference type="InterPro" id="IPR003439">
    <property type="entry name" value="ABC_transporter-like_ATP-bd"/>
</dbReference>
<dbReference type="InterPro" id="IPR011527">
    <property type="entry name" value="ABC1_TM_dom"/>
</dbReference>
<keyword evidence="3 8" id="KW-0812">Transmembrane</keyword>
<keyword evidence="12" id="KW-1185">Reference proteome</keyword>
<keyword evidence="4" id="KW-0547">Nucleotide-binding</keyword>
<dbReference type="EMBL" id="FMYU01000007">
    <property type="protein sequence ID" value="SDC65579.1"/>
    <property type="molecule type" value="Genomic_DNA"/>
</dbReference>
<evidence type="ECO:0000256" key="5">
    <source>
        <dbReference type="ARBA" id="ARBA00022840"/>
    </source>
</evidence>
<feature type="transmembrane region" description="Helical" evidence="8">
    <location>
        <begin position="69"/>
        <end position="92"/>
    </location>
</feature>
<dbReference type="GO" id="GO:0005524">
    <property type="term" value="F:ATP binding"/>
    <property type="evidence" value="ECO:0007669"/>
    <property type="project" value="UniProtKB-KW"/>
</dbReference>
<dbReference type="Pfam" id="PF06472">
    <property type="entry name" value="ABC_membrane_2"/>
    <property type="match status" value="1"/>
</dbReference>
<dbReference type="PROSITE" id="PS50929">
    <property type="entry name" value="ABC_TM1F"/>
    <property type="match status" value="1"/>
</dbReference>
<dbReference type="AlphaFoldDB" id="A0A1G6NCH4"/>
<dbReference type="SUPFAM" id="SSF90123">
    <property type="entry name" value="ABC transporter transmembrane region"/>
    <property type="match status" value="1"/>
</dbReference>
<gene>
    <name evidence="11" type="ORF">SAMN05660835_01170</name>
</gene>
<organism evidence="11 12">
    <name type="scientific">Desulfurella multipotens</name>
    <dbReference type="NCBI Taxonomy" id="79269"/>
    <lineage>
        <taxon>Bacteria</taxon>
        <taxon>Pseudomonadati</taxon>
        <taxon>Campylobacterota</taxon>
        <taxon>Desulfurellia</taxon>
        <taxon>Desulfurellales</taxon>
        <taxon>Desulfurellaceae</taxon>
        <taxon>Desulfurella</taxon>
    </lineage>
</organism>
<feature type="transmembrane region" description="Helical" evidence="8">
    <location>
        <begin position="273"/>
        <end position="293"/>
    </location>
</feature>
<evidence type="ECO:0000256" key="7">
    <source>
        <dbReference type="ARBA" id="ARBA00023136"/>
    </source>
</evidence>
<dbReference type="PANTHER" id="PTHR11384">
    <property type="entry name" value="ATP-BINDING CASSETTE, SUB-FAMILY D MEMBER"/>
    <property type="match status" value="1"/>
</dbReference>
<keyword evidence="6 8" id="KW-1133">Transmembrane helix</keyword>
<evidence type="ECO:0000256" key="4">
    <source>
        <dbReference type="ARBA" id="ARBA00022741"/>
    </source>
</evidence>
<dbReference type="InterPro" id="IPR036640">
    <property type="entry name" value="ABC1_TM_sf"/>
</dbReference>
<dbReference type="InterPro" id="IPR050835">
    <property type="entry name" value="ABC_transporter_sub-D"/>
</dbReference>
<dbReference type="InterPro" id="IPR027417">
    <property type="entry name" value="P-loop_NTPase"/>
</dbReference>
<dbReference type="GO" id="GO:0016887">
    <property type="term" value="F:ATP hydrolysis activity"/>
    <property type="evidence" value="ECO:0007669"/>
    <property type="project" value="InterPro"/>
</dbReference>
<feature type="domain" description="ABC transporter" evidence="9">
    <location>
        <begin position="368"/>
        <end position="589"/>
    </location>
</feature>
<keyword evidence="7 8" id="KW-0472">Membrane</keyword>
<dbReference type="InterPro" id="IPR003593">
    <property type="entry name" value="AAA+_ATPase"/>
</dbReference>
<feature type="domain" description="ABC transmembrane type-1" evidence="10">
    <location>
        <begin position="33"/>
        <end position="332"/>
    </location>
</feature>
<dbReference type="GO" id="GO:0005886">
    <property type="term" value="C:plasma membrane"/>
    <property type="evidence" value="ECO:0007669"/>
    <property type="project" value="UniProtKB-SubCell"/>
</dbReference>
<accession>A0A1G6NCH4</accession>
<evidence type="ECO:0000259" key="9">
    <source>
        <dbReference type="PROSITE" id="PS50893"/>
    </source>
</evidence>
<reference evidence="12" key="1">
    <citation type="submission" date="2016-10" db="EMBL/GenBank/DDBJ databases">
        <authorList>
            <person name="Varghese N."/>
            <person name="Submissions S."/>
        </authorList>
    </citation>
    <scope>NUCLEOTIDE SEQUENCE [LARGE SCALE GENOMIC DNA]</scope>
    <source>
        <strain evidence="12">DSM 8415</strain>
    </source>
</reference>
<dbReference type="GO" id="GO:0140359">
    <property type="term" value="F:ABC-type transporter activity"/>
    <property type="evidence" value="ECO:0007669"/>
    <property type="project" value="InterPro"/>
</dbReference>
<dbReference type="SUPFAM" id="SSF52540">
    <property type="entry name" value="P-loop containing nucleoside triphosphate hydrolases"/>
    <property type="match status" value="1"/>
</dbReference>
<evidence type="ECO:0000313" key="12">
    <source>
        <dbReference type="Proteomes" id="UP000199411"/>
    </source>
</evidence>
<sequence>MKQFNKEVFKDAWHLIKPYWVSSEKKTAYILLAAIIFLNLAIVFINVLFNLWYKEFYNALQALDEKAFWIALGQFTALAFFYIISAVYSLYLNQMLQIKWRRWLTDNFLDKWMDKKIYYHLQVFNHQTDNPDQRISEDLNMFISQSLSLSLGLLSSIVTLFSFISILWIVSGPLHFSVFGYLITIPGYMVWAALLYAIVGTWITAIIGRPLIPLNFNQQRFEADFRFNLVRIRENSESVALYSGEEKEHKHLMRNFADIFENYWKIMVRQKKLTWFTSGYNQIAIIFPILVAAPRFFAKKIQLGGLMQIAQAFGQVQTSLSYIVNSYTSLAAWHAVADRLRTFEHNIESIKALQSSNNNIKYKQSDFLSVKNLSIMLPNNQTYLIKDLSFELKPTQSLLIVGPSGIGKSTLIRTIAGLWPFGSGEIELPPKEKTLFLPQKPYLPIGTLRDVLIYPNGDPSIDNDILKELLVSLNLKYLTKHLLDNNVWSQVLSLGEQQYIAFGRIFLQKPEWIFMDEATSALDEKSERLLYMRLFSELPQSACLSVGHRSSLLNYHKIKLSLLGEGKWSLEPIKKDDSKRVSYLKEEFA</sequence>
<name>A0A1G6NCH4_9BACT</name>
<dbReference type="PROSITE" id="PS50893">
    <property type="entry name" value="ABC_TRANSPORTER_2"/>
    <property type="match status" value="1"/>
</dbReference>
<dbReference type="Pfam" id="PF00005">
    <property type="entry name" value="ABC_tran"/>
    <property type="match status" value="1"/>
</dbReference>
<evidence type="ECO:0000259" key="10">
    <source>
        <dbReference type="PROSITE" id="PS50929"/>
    </source>
</evidence>
<dbReference type="Proteomes" id="UP000199411">
    <property type="component" value="Unassembled WGS sequence"/>
</dbReference>
<keyword evidence="5 11" id="KW-0067">ATP-binding</keyword>
<dbReference type="Gene3D" id="1.20.1560.10">
    <property type="entry name" value="ABC transporter type 1, transmembrane domain"/>
    <property type="match status" value="1"/>
</dbReference>
<feature type="transmembrane region" description="Helical" evidence="8">
    <location>
        <begin position="190"/>
        <end position="212"/>
    </location>
</feature>
<dbReference type="OrthoDB" id="9810134at2"/>
<evidence type="ECO:0000256" key="6">
    <source>
        <dbReference type="ARBA" id="ARBA00022989"/>
    </source>
</evidence>